<keyword evidence="3" id="KW-1185">Reference proteome</keyword>
<proteinExistence type="predicted"/>
<feature type="region of interest" description="Disordered" evidence="1">
    <location>
        <begin position="106"/>
        <end position="130"/>
    </location>
</feature>
<reference evidence="4" key="1">
    <citation type="submission" date="2017-02" db="UniProtKB">
        <authorList>
            <consortium name="WormBaseParasite"/>
        </authorList>
    </citation>
    <scope>IDENTIFICATION</scope>
</reference>
<feature type="transmembrane region" description="Helical" evidence="2">
    <location>
        <begin position="68"/>
        <end position="90"/>
    </location>
</feature>
<keyword evidence="2" id="KW-0812">Transmembrane</keyword>
<feature type="compositionally biased region" description="Polar residues" evidence="1">
    <location>
        <begin position="106"/>
        <end position="126"/>
    </location>
</feature>
<evidence type="ECO:0000313" key="3">
    <source>
        <dbReference type="Proteomes" id="UP000038045"/>
    </source>
</evidence>
<keyword evidence="2" id="KW-1133">Transmembrane helix</keyword>
<accession>A0A0N4ZR03</accession>
<dbReference type="WBParaSite" id="PTRK_0001094300.1">
    <property type="protein sequence ID" value="PTRK_0001094300.1"/>
    <property type="gene ID" value="PTRK_0001094300"/>
</dbReference>
<dbReference type="Proteomes" id="UP000038045">
    <property type="component" value="Unplaced"/>
</dbReference>
<protein>
    <submittedName>
        <fullName evidence="4">Uncharacterized protein</fullName>
    </submittedName>
</protein>
<organism evidence="3 4">
    <name type="scientific">Parastrongyloides trichosuri</name>
    <name type="common">Possum-specific nematode worm</name>
    <dbReference type="NCBI Taxonomy" id="131310"/>
    <lineage>
        <taxon>Eukaryota</taxon>
        <taxon>Metazoa</taxon>
        <taxon>Ecdysozoa</taxon>
        <taxon>Nematoda</taxon>
        <taxon>Chromadorea</taxon>
        <taxon>Rhabditida</taxon>
        <taxon>Tylenchina</taxon>
        <taxon>Panagrolaimomorpha</taxon>
        <taxon>Strongyloidoidea</taxon>
        <taxon>Strongyloididae</taxon>
        <taxon>Parastrongyloides</taxon>
    </lineage>
</organism>
<evidence type="ECO:0000313" key="4">
    <source>
        <dbReference type="WBParaSite" id="PTRK_0001094300.1"/>
    </source>
</evidence>
<dbReference type="AlphaFoldDB" id="A0A0N4ZR03"/>
<name>A0A0N4ZR03_PARTI</name>
<evidence type="ECO:0000256" key="1">
    <source>
        <dbReference type="SAM" id="MobiDB-lite"/>
    </source>
</evidence>
<keyword evidence="2" id="KW-0472">Membrane</keyword>
<evidence type="ECO:0000256" key="2">
    <source>
        <dbReference type="SAM" id="Phobius"/>
    </source>
</evidence>
<sequence length="177" mass="19974">MPLNVGRFSEEESSITTAHQSSLNSLVFPDHLQHHLNIPETQTTLHPHLRNIFNSSPHSNSQHRDTQMLILIIATGTIIILFILIIIICAKKNKYLQSNVEQNNIDFDSPNNLSSRNSTKKNSSLTGKNKGPGIGKKIGFFKNKDIKSNDYNFTVPTIVITTASLKRKNYKDDEFDL</sequence>